<proteinExistence type="predicted"/>
<sequence length="198" mass="20628">MLSAVQWLDMGNRSDEVTESRDTEDLLEETDQLLSGTGLEAGTDESLASADEPADSRADTPVDARSDEPADASRLAGLRSWLSVDSYFSPKAFLAFVLLVSTGLLAGGMMIPIAGRIVGIFGVAFLIGLLTAKRRYLEMTAAGTAVGAVSAVASNAFLAAAGSFQTVVAVGVAVGLVASLVGYYFGRDLRTGLTRDIE</sequence>
<keyword evidence="2" id="KW-0812">Transmembrane</keyword>
<feature type="transmembrane region" description="Helical" evidence="2">
    <location>
        <begin position="167"/>
        <end position="185"/>
    </location>
</feature>
<evidence type="ECO:0000313" key="4">
    <source>
        <dbReference type="Proteomes" id="UP000185936"/>
    </source>
</evidence>
<feature type="transmembrane region" description="Helical" evidence="2">
    <location>
        <begin position="113"/>
        <end position="132"/>
    </location>
</feature>
<gene>
    <name evidence="3" type="ORF">SAMN05421752_110116</name>
</gene>
<accession>A0A1N7G8U5</accession>
<organism evidence="3 4">
    <name type="scientific">Natronorubrum thiooxidans</name>
    <dbReference type="NCBI Taxonomy" id="308853"/>
    <lineage>
        <taxon>Archaea</taxon>
        <taxon>Methanobacteriati</taxon>
        <taxon>Methanobacteriota</taxon>
        <taxon>Stenosarchaea group</taxon>
        <taxon>Halobacteria</taxon>
        <taxon>Halobacteriales</taxon>
        <taxon>Natrialbaceae</taxon>
        <taxon>Natronorubrum</taxon>
    </lineage>
</organism>
<evidence type="ECO:0008006" key="5">
    <source>
        <dbReference type="Google" id="ProtNLM"/>
    </source>
</evidence>
<keyword evidence="2" id="KW-0472">Membrane</keyword>
<evidence type="ECO:0000256" key="1">
    <source>
        <dbReference type="SAM" id="MobiDB-lite"/>
    </source>
</evidence>
<dbReference type="STRING" id="308853.SAMN05421752_110116"/>
<evidence type="ECO:0000256" key="2">
    <source>
        <dbReference type="SAM" id="Phobius"/>
    </source>
</evidence>
<keyword evidence="4" id="KW-1185">Reference proteome</keyword>
<keyword evidence="2" id="KW-1133">Transmembrane helix</keyword>
<protein>
    <recommendedName>
        <fullName evidence="5">DUF456 domain-containing protein</fullName>
    </recommendedName>
</protein>
<feature type="compositionally biased region" description="Basic and acidic residues" evidence="1">
    <location>
        <begin position="54"/>
        <end position="68"/>
    </location>
</feature>
<dbReference type="Proteomes" id="UP000185936">
    <property type="component" value="Unassembled WGS sequence"/>
</dbReference>
<reference evidence="4" key="1">
    <citation type="submission" date="2017-01" db="EMBL/GenBank/DDBJ databases">
        <authorList>
            <person name="Varghese N."/>
            <person name="Submissions S."/>
        </authorList>
    </citation>
    <scope>NUCLEOTIDE SEQUENCE [LARGE SCALE GENOMIC DNA]</scope>
    <source>
        <strain evidence="4">type strain: HArc-</strain>
    </source>
</reference>
<dbReference type="EMBL" id="FTNR01000010">
    <property type="protein sequence ID" value="SIS08954.1"/>
    <property type="molecule type" value="Genomic_DNA"/>
</dbReference>
<dbReference type="AlphaFoldDB" id="A0A1N7G8U5"/>
<evidence type="ECO:0000313" key="3">
    <source>
        <dbReference type="EMBL" id="SIS08954.1"/>
    </source>
</evidence>
<name>A0A1N7G8U5_9EURY</name>
<feature type="transmembrane region" description="Helical" evidence="2">
    <location>
        <begin position="139"/>
        <end position="161"/>
    </location>
</feature>
<feature type="region of interest" description="Disordered" evidence="1">
    <location>
        <begin position="42"/>
        <end position="69"/>
    </location>
</feature>